<dbReference type="InterPro" id="IPR024560">
    <property type="entry name" value="UPF0313_C"/>
</dbReference>
<keyword evidence="5 6" id="KW-0411">Iron-sulfur</keyword>
<dbReference type="SUPFAM" id="SSF102114">
    <property type="entry name" value="Radical SAM enzymes"/>
    <property type="match status" value="1"/>
</dbReference>
<dbReference type="InterPro" id="IPR022946">
    <property type="entry name" value="UPF0313"/>
</dbReference>
<dbReference type="InterPro" id="IPR058240">
    <property type="entry name" value="rSAM_sf"/>
</dbReference>
<evidence type="ECO:0000256" key="1">
    <source>
        <dbReference type="ARBA" id="ARBA00022485"/>
    </source>
</evidence>
<dbReference type="GO" id="GO:0051539">
    <property type="term" value="F:4 iron, 4 sulfur cluster binding"/>
    <property type="evidence" value="ECO:0007669"/>
    <property type="project" value="UniProtKB-KW"/>
</dbReference>
<gene>
    <name evidence="8" type="ORF">SPIRO4BDMA_40717</name>
</gene>
<dbReference type="HAMAP" id="MF_01251">
    <property type="entry name" value="UPF0313"/>
    <property type="match status" value="1"/>
</dbReference>
<feature type="binding site" evidence="6">
    <location>
        <position position="357"/>
    </location>
    <ligand>
        <name>[4Fe-4S] cluster</name>
        <dbReference type="ChEBI" id="CHEBI:49883"/>
        <note>4Fe-4S-S-AdoMet</note>
    </ligand>
</feature>
<dbReference type="EMBL" id="FWDO01000004">
    <property type="protein sequence ID" value="SLM18145.1"/>
    <property type="molecule type" value="Genomic_DNA"/>
</dbReference>
<evidence type="ECO:0000256" key="6">
    <source>
        <dbReference type="HAMAP-Rule" id="MF_01251"/>
    </source>
</evidence>
<comment type="similarity">
    <text evidence="6">Belongs to the UPF0313 family.</text>
</comment>
<feature type="binding site" evidence="6">
    <location>
        <position position="353"/>
    </location>
    <ligand>
        <name>[4Fe-4S] cluster</name>
        <dbReference type="ChEBI" id="CHEBI:49883"/>
        <note>4Fe-4S-S-AdoMet</note>
    </ligand>
</feature>
<dbReference type="Pfam" id="PF08497">
    <property type="entry name" value="Radical_SAM_N"/>
    <property type="match status" value="1"/>
</dbReference>
<accession>A0A3P3XPE2</accession>
<dbReference type="Pfam" id="PF11842">
    <property type="entry name" value="DUF3362"/>
    <property type="match status" value="1"/>
</dbReference>
<dbReference type="NCBIfam" id="TIGR03904">
    <property type="entry name" value="SAM_YgiQ"/>
    <property type="match status" value="1"/>
</dbReference>
<keyword evidence="2 6" id="KW-0949">S-adenosyl-L-methionine</keyword>
<evidence type="ECO:0000259" key="7">
    <source>
        <dbReference type="PROSITE" id="PS51918"/>
    </source>
</evidence>
<keyword evidence="3 6" id="KW-0479">Metal-binding</keyword>
<keyword evidence="4 6" id="KW-0408">Iron</keyword>
<dbReference type="Gene3D" id="3.80.30.20">
    <property type="entry name" value="tm_1862 like domain"/>
    <property type="match status" value="1"/>
</dbReference>
<dbReference type="InterPro" id="IPR023404">
    <property type="entry name" value="rSAM_horseshoe"/>
</dbReference>
<dbReference type="SFLD" id="SFLDG01069">
    <property type="entry name" value="UPF0313"/>
    <property type="match status" value="1"/>
</dbReference>
<evidence type="ECO:0000256" key="3">
    <source>
        <dbReference type="ARBA" id="ARBA00022723"/>
    </source>
</evidence>
<proteinExistence type="inferred from homology"/>
<dbReference type="PANTHER" id="PTHR32331">
    <property type="entry name" value="UPF0313 PROTEIN YGIQ"/>
    <property type="match status" value="1"/>
</dbReference>
<dbReference type="SFLD" id="SFLDS00029">
    <property type="entry name" value="Radical_SAM"/>
    <property type="match status" value="1"/>
</dbReference>
<dbReference type="AlphaFoldDB" id="A0A3P3XPE2"/>
<dbReference type="Pfam" id="PF04055">
    <property type="entry name" value="Radical_SAM"/>
    <property type="match status" value="1"/>
</dbReference>
<dbReference type="PROSITE" id="PS51918">
    <property type="entry name" value="RADICAL_SAM"/>
    <property type="match status" value="1"/>
</dbReference>
<protein>
    <recommendedName>
        <fullName evidence="7">Radical SAM core domain-containing protein</fullName>
    </recommendedName>
</protein>
<dbReference type="GO" id="GO:0003824">
    <property type="term" value="F:catalytic activity"/>
    <property type="evidence" value="ECO:0007669"/>
    <property type="project" value="InterPro"/>
</dbReference>
<dbReference type="SMART" id="SM00729">
    <property type="entry name" value="Elp3"/>
    <property type="match status" value="1"/>
</dbReference>
<dbReference type="SFLD" id="SFLDG01082">
    <property type="entry name" value="B12-binding_domain_containing"/>
    <property type="match status" value="1"/>
</dbReference>
<evidence type="ECO:0000256" key="2">
    <source>
        <dbReference type="ARBA" id="ARBA00022691"/>
    </source>
</evidence>
<organism evidence="8">
    <name type="scientific">uncultured spirochete</name>
    <dbReference type="NCBI Taxonomy" id="156406"/>
    <lineage>
        <taxon>Bacteria</taxon>
        <taxon>Pseudomonadati</taxon>
        <taxon>Spirochaetota</taxon>
        <taxon>Spirochaetia</taxon>
        <taxon>Spirochaetales</taxon>
        <taxon>environmental samples</taxon>
    </lineage>
</organism>
<dbReference type="InterPro" id="IPR006638">
    <property type="entry name" value="Elp3/MiaA/NifB-like_rSAM"/>
</dbReference>
<dbReference type="InterPro" id="IPR013704">
    <property type="entry name" value="UPF0313_N"/>
</dbReference>
<name>A0A3P3XPE2_9SPIR</name>
<comment type="cofactor">
    <cofactor evidence="6">
        <name>[4Fe-4S] cluster</name>
        <dbReference type="ChEBI" id="CHEBI:49883"/>
    </cofactor>
    <text evidence="6">Binds 1 [4Fe-4S] cluster. The cluster is coordinated with 3 cysteines and an exchangeable S-adenosyl-L-methionine.</text>
</comment>
<feature type="binding site" evidence="6">
    <location>
        <position position="360"/>
    </location>
    <ligand>
        <name>[4Fe-4S] cluster</name>
        <dbReference type="ChEBI" id="CHEBI:49883"/>
        <note>4Fe-4S-S-AdoMet</note>
    </ligand>
</feature>
<reference evidence="8" key="1">
    <citation type="submission" date="2017-02" db="EMBL/GenBank/DDBJ databases">
        <authorList>
            <person name="Regsiter A."/>
            <person name="William W."/>
        </authorList>
    </citation>
    <scope>NUCLEOTIDE SEQUENCE</scope>
    <source>
        <strain evidence="8">BdmA 4</strain>
    </source>
</reference>
<evidence type="ECO:0000313" key="8">
    <source>
        <dbReference type="EMBL" id="SLM18145.1"/>
    </source>
</evidence>
<feature type="domain" description="Radical SAM core" evidence="7">
    <location>
        <begin position="339"/>
        <end position="610"/>
    </location>
</feature>
<dbReference type="GO" id="GO:0005506">
    <property type="term" value="F:iron ion binding"/>
    <property type="evidence" value="ECO:0007669"/>
    <property type="project" value="UniProtKB-UniRule"/>
</dbReference>
<evidence type="ECO:0000256" key="4">
    <source>
        <dbReference type="ARBA" id="ARBA00023004"/>
    </source>
</evidence>
<keyword evidence="1 6" id="KW-0004">4Fe-4S</keyword>
<dbReference type="InterPro" id="IPR007197">
    <property type="entry name" value="rSAM"/>
</dbReference>
<evidence type="ECO:0000256" key="5">
    <source>
        <dbReference type="ARBA" id="ARBA00023014"/>
    </source>
</evidence>
<dbReference type="PANTHER" id="PTHR32331:SF0">
    <property type="entry name" value="UPF0313 PROTEIN YGIQ"/>
    <property type="match status" value="1"/>
</dbReference>
<sequence length="645" mass="71811">MDFLVASLQDMRRKNWAPGDLDAIIVTGDAYVDHPSFGAALIGRLLEAHGYRVGILSRPDPDDPEAFRMFGRPKLAFLVTAGALDSMVSSYTANKKPRSKDEFAPGGDRSLCMRADGTLGLGVRGRANARPDRATIVYANLCRQAYKGVPVILGGIEASLRRLAHYDYWSDTVRRSILLDAKADLLVYGMGERQILETMRRLRAAGEKGTEVDLRGIRGTVWTVHASKLTEALGDRLPEERGGHIPGGAAPDAATLPAYDTIQPDTEEGRRAFAASFKIQYRNTDPWSAKLLVEPCGDRFVIQEPPEFPLPRGELDEVYGLPFLHEWHPMYRGFGGVPALAEVKFSLVSSRGCFGGCSFCALSFHEGRVVTSRSIDSIVREAQSFAKMPDFKGYIHDVGGPTANFRGPACAKMAKHGACIDRRCLAPQPCPNLEVDHREYRELLQRLRGLPGIKRVFIRSGIRYDYLMLDKDQSFFSDLVRHHISGQLKVAPEHVSNHVLELMGKPPLESFDRFAEEYARLNRKFGKKQYLIPYFISGHPGATLQDALELALYLKRFGFVPDQVQDFYPTPGTLSTAMWRARMNPLDGTPVYIPRGAKERAFQRALLQFSKPENRALVREALRILGRTDLIGKGKECLVGAETNS</sequence>